<name>A0ACB7P9F9_9PEZI</name>
<dbReference type="EMBL" id="JAGIZQ010000004">
    <property type="protein sequence ID" value="KAH6631476.1"/>
    <property type="molecule type" value="Genomic_DNA"/>
</dbReference>
<organism evidence="1 2">
    <name type="scientific">Chaetomium tenue</name>
    <dbReference type="NCBI Taxonomy" id="1854479"/>
    <lineage>
        <taxon>Eukaryota</taxon>
        <taxon>Fungi</taxon>
        <taxon>Dikarya</taxon>
        <taxon>Ascomycota</taxon>
        <taxon>Pezizomycotina</taxon>
        <taxon>Sordariomycetes</taxon>
        <taxon>Sordariomycetidae</taxon>
        <taxon>Sordariales</taxon>
        <taxon>Chaetomiaceae</taxon>
        <taxon>Chaetomium</taxon>
    </lineage>
</organism>
<proteinExistence type="predicted"/>
<gene>
    <name evidence="1" type="ORF">F5144DRAFT_219916</name>
</gene>
<evidence type="ECO:0000313" key="2">
    <source>
        <dbReference type="Proteomes" id="UP000724584"/>
    </source>
</evidence>
<evidence type="ECO:0000313" key="1">
    <source>
        <dbReference type="EMBL" id="KAH6631476.1"/>
    </source>
</evidence>
<comment type="caution">
    <text evidence="1">The sequence shown here is derived from an EMBL/GenBank/DDBJ whole genome shotgun (WGS) entry which is preliminary data.</text>
</comment>
<keyword evidence="2" id="KW-1185">Reference proteome</keyword>
<dbReference type="Proteomes" id="UP000724584">
    <property type="component" value="Unassembled WGS sequence"/>
</dbReference>
<reference evidence="1 2" key="1">
    <citation type="journal article" date="2021" name="Nat. Commun.">
        <title>Genetic determinants of endophytism in the Arabidopsis root mycobiome.</title>
        <authorList>
            <person name="Mesny F."/>
            <person name="Miyauchi S."/>
            <person name="Thiergart T."/>
            <person name="Pickel B."/>
            <person name="Atanasova L."/>
            <person name="Karlsson M."/>
            <person name="Huettel B."/>
            <person name="Barry K.W."/>
            <person name="Haridas S."/>
            <person name="Chen C."/>
            <person name="Bauer D."/>
            <person name="Andreopoulos W."/>
            <person name="Pangilinan J."/>
            <person name="LaButti K."/>
            <person name="Riley R."/>
            <person name="Lipzen A."/>
            <person name="Clum A."/>
            <person name="Drula E."/>
            <person name="Henrissat B."/>
            <person name="Kohler A."/>
            <person name="Grigoriev I.V."/>
            <person name="Martin F.M."/>
            <person name="Hacquard S."/>
        </authorList>
    </citation>
    <scope>NUCLEOTIDE SEQUENCE [LARGE SCALE GENOMIC DNA]</scope>
    <source>
        <strain evidence="1 2">MPI-SDFR-AT-0079</strain>
    </source>
</reference>
<protein>
    <submittedName>
        <fullName evidence="1">Uncharacterized protein</fullName>
    </submittedName>
</protein>
<accession>A0ACB7P9F9</accession>
<sequence length="314" mass="35334">MGGSDKLMISPCWYNTGVPGCRILESVATYTKAYGFLALDATGNLNNIKTTWTDRVIEKPALNISAFYIPSDAYYGNNWVDPRTNQTPYATYVNQVFMTPTGNRTYNFSSIQERGSCQPFDNNTYQWGFSFVQLFIVMSLLFLWFVAVYTMWLRGYLELKRRQGDEAPTRYQAVLDLAEALNHELDGVDEAPKVPTNRELERCISKQLNGGRVVVQTRPPLGKGYSFWKGAWSWIKREKWCFALAVLVSLVPAVAPWVLPLAFFVPFSLSMILALIIGRSRESRELIGILGLILSLILMASVGPVLPARVWGGS</sequence>